<evidence type="ECO:0000256" key="3">
    <source>
        <dbReference type="ARBA" id="ARBA00012362"/>
    </source>
</evidence>
<keyword evidence="5" id="KW-0210">Decarboxylase</keyword>
<evidence type="ECO:0000256" key="8">
    <source>
        <dbReference type="ARBA" id="ARBA00023239"/>
    </source>
</evidence>
<feature type="domain" description="Indole-3-glycerol phosphate synthase" evidence="9">
    <location>
        <begin position="36"/>
        <end position="264"/>
    </location>
</feature>
<evidence type="ECO:0000256" key="1">
    <source>
        <dbReference type="ARBA" id="ARBA00001633"/>
    </source>
</evidence>
<keyword evidence="6" id="KW-0822">Tryptophan biosynthesis</keyword>
<dbReference type="GO" id="GO:0004425">
    <property type="term" value="F:indole-3-glycerol-phosphate synthase activity"/>
    <property type="evidence" value="ECO:0007669"/>
    <property type="project" value="UniProtKB-EC"/>
</dbReference>
<keyword evidence="8" id="KW-0456">Lyase</keyword>
<dbReference type="SUPFAM" id="SSF51366">
    <property type="entry name" value="Ribulose-phoshate binding barrel"/>
    <property type="match status" value="1"/>
</dbReference>
<organism evidence="10">
    <name type="scientific">marine metagenome</name>
    <dbReference type="NCBI Taxonomy" id="408172"/>
    <lineage>
        <taxon>unclassified sequences</taxon>
        <taxon>metagenomes</taxon>
        <taxon>ecological metagenomes</taxon>
    </lineage>
</organism>
<dbReference type="Gene3D" id="3.20.20.70">
    <property type="entry name" value="Aldolase class I"/>
    <property type="match status" value="1"/>
</dbReference>
<dbReference type="GO" id="GO:0004640">
    <property type="term" value="F:phosphoribosylanthranilate isomerase activity"/>
    <property type="evidence" value="ECO:0007669"/>
    <property type="project" value="TreeGrafter"/>
</dbReference>
<evidence type="ECO:0000313" key="10">
    <source>
        <dbReference type="EMBL" id="SVB62162.1"/>
    </source>
</evidence>
<protein>
    <recommendedName>
        <fullName evidence="3">indole-3-glycerol-phosphate synthase</fullName>
        <ecNumber evidence="3">4.1.1.48</ecNumber>
    </recommendedName>
</protein>
<dbReference type="PANTHER" id="PTHR22854:SF2">
    <property type="entry name" value="INDOLE-3-GLYCEROL-PHOSPHATE SYNTHASE"/>
    <property type="match status" value="1"/>
</dbReference>
<keyword evidence="7" id="KW-0057">Aromatic amino acid biosynthesis</keyword>
<dbReference type="InterPro" id="IPR013785">
    <property type="entry name" value="Aldolase_TIM"/>
</dbReference>
<evidence type="ECO:0000256" key="7">
    <source>
        <dbReference type="ARBA" id="ARBA00023141"/>
    </source>
</evidence>
<dbReference type="AlphaFoldDB" id="A0A382FHS7"/>
<keyword evidence="4" id="KW-0028">Amino-acid biosynthesis</keyword>
<dbReference type="Pfam" id="PF00218">
    <property type="entry name" value="IGPS"/>
    <property type="match status" value="1"/>
</dbReference>
<name>A0A382FHS7_9ZZZZ</name>
<dbReference type="EC" id="4.1.1.48" evidence="3"/>
<evidence type="ECO:0000256" key="4">
    <source>
        <dbReference type="ARBA" id="ARBA00022605"/>
    </source>
</evidence>
<accession>A0A382FHS7</accession>
<dbReference type="GO" id="GO:0000162">
    <property type="term" value="P:L-tryptophan biosynthetic process"/>
    <property type="evidence" value="ECO:0007669"/>
    <property type="project" value="UniProtKB-UniPathway"/>
</dbReference>
<reference evidence="10" key="1">
    <citation type="submission" date="2018-05" db="EMBL/GenBank/DDBJ databases">
        <authorList>
            <person name="Lanie J.A."/>
            <person name="Ng W.-L."/>
            <person name="Kazmierczak K.M."/>
            <person name="Andrzejewski T.M."/>
            <person name="Davidsen T.M."/>
            <person name="Wayne K.J."/>
            <person name="Tettelin H."/>
            <person name="Glass J.I."/>
            <person name="Rusch D."/>
            <person name="Podicherti R."/>
            <person name="Tsui H.-C.T."/>
            <person name="Winkler M.E."/>
        </authorList>
    </citation>
    <scope>NUCLEOTIDE SEQUENCE</scope>
</reference>
<dbReference type="InterPro" id="IPR045186">
    <property type="entry name" value="Indole-3-glycerol_P_synth"/>
</dbReference>
<dbReference type="EMBL" id="UINC01049871">
    <property type="protein sequence ID" value="SVB62162.1"/>
    <property type="molecule type" value="Genomic_DNA"/>
</dbReference>
<dbReference type="InterPro" id="IPR013798">
    <property type="entry name" value="Indole-3-glycerol_P_synth_dom"/>
</dbReference>
<evidence type="ECO:0000259" key="9">
    <source>
        <dbReference type="Pfam" id="PF00218"/>
    </source>
</evidence>
<proteinExistence type="predicted"/>
<comment type="catalytic activity">
    <reaction evidence="1">
        <text>1-(2-carboxyphenylamino)-1-deoxy-D-ribulose 5-phosphate + H(+) = (1S,2R)-1-C-(indol-3-yl)glycerol 3-phosphate + CO2 + H2O</text>
        <dbReference type="Rhea" id="RHEA:23476"/>
        <dbReference type="ChEBI" id="CHEBI:15377"/>
        <dbReference type="ChEBI" id="CHEBI:15378"/>
        <dbReference type="ChEBI" id="CHEBI:16526"/>
        <dbReference type="ChEBI" id="CHEBI:58613"/>
        <dbReference type="ChEBI" id="CHEBI:58866"/>
        <dbReference type="EC" id="4.1.1.48"/>
    </reaction>
</comment>
<dbReference type="PANTHER" id="PTHR22854">
    <property type="entry name" value="TRYPTOPHAN BIOSYNTHESIS PROTEIN"/>
    <property type="match status" value="1"/>
</dbReference>
<dbReference type="UniPathway" id="UPA00035">
    <property type="reaction ID" value="UER00043"/>
</dbReference>
<evidence type="ECO:0000256" key="5">
    <source>
        <dbReference type="ARBA" id="ARBA00022793"/>
    </source>
</evidence>
<evidence type="ECO:0000256" key="2">
    <source>
        <dbReference type="ARBA" id="ARBA00004696"/>
    </source>
</evidence>
<sequence>MTENFLKNMAKESFKRFQVAADSLAEKDLLSLCESMEHLEAIDLPSNDFHIITEIKKQSPSMGRLAAESFDVEQQAMSYIDGGASLLSVLTEPSKFSGRLEDLQLVADLEHSIPVMRKDFLVHPYQVSEARHHGANGVLIILAIVDEGQIRAMIQRALHHGMFVLLEAFTKKELHLATRILTTFADHSEQLLVGVNCRDLNTLEVHFSNFEKLATDLPSNTICVAESGVNNLEDLQCVIEMGFGAALIGTALMQSNKPTAKLHEMKQFARKTMVARQ</sequence>
<comment type="pathway">
    <text evidence="2">Amino-acid biosynthesis; L-tryptophan biosynthesis; L-tryptophan from chorismate: step 4/5.</text>
</comment>
<dbReference type="InterPro" id="IPR011060">
    <property type="entry name" value="RibuloseP-bd_barrel"/>
</dbReference>
<evidence type="ECO:0000256" key="6">
    <source>
        <dbReference type="ARBA" id="ARBA00022822"/>
    </source>
</evidence>
<dbReference type="CDD" id="cd00331">
    <property type="entry name" value="IGPS"/>
    <property type="match status" value="1"/>
</dbReference>
<gene>
    <name evidence="10" type="ORF">METZ01_LOCUS215016</name>
</gene>